<dbReference type="OrthoDB" id="7870836at2759"/>
<dbReference type="Gene3D" id="1.20.1170.10">
    <property type="match status" value="1"/>
</dbReference>
<gene>
    <name evidence="3" type="primary">Dana\GF20305</name>
    <name evidence="3" type="synonym">dana_GLEANR_2717</name>
    <name evidence="3" type="ORF">GF20305</name>
</gene>
<feature type="signal peptide" evidence="2">
    <location>
        <begin position="1"/>
        <end position="18"/>
    </location>
</feature>
<dbReference type="eggNOG" id="ENOG502SJKI">
    <property type="taxonomic scope" value="Eukaryota"/>
</dbReference>
<evidence type="ECO:0000256" key="1">
    <source>
        <dbReference type="SAM" id="MobiDB-lite"/>
    </source>
</evidence>
<dbReference type="Pfam" id="PF06109">
    <property type="entry name" value="HlyE"/>
    <property type="match status" value="1"/>
</dbReference>
<keyword evidence="4" id="KW-1185">Reference proteome</keyword>
<dbReference type="AlphaFoldDB" id="B3MQ55"/>
<organism evidence="3 4">
    <name type="scientific">Drosophila ananassae</name>
    <name type="common">Fruit fly</name>
    <dbReference type="NCBI Taxonomy" id="7217"/>
    <lineage>
        <taxon>Eukaryota</taxon>
        <taxon>Metazoa</taxon>
        <taxon>Ecdysozoa</taxon>
        <taxon>Arthropoda</taxon>
        <taxon>Hexapoda</taxon>
        <taxon>Insecta</taxon>
        <taxon>Pterygota</taxon>
        <taxon>Neoptera</taxon>
        <taxon>Endopterygota</taxon>
        <taxon>Diptera</taxon>
        <taxon>Brachycera</taxon>
        <taxon>Muscomorpha</taxon>
        <taxon>Ephydroidea</taxon>
        <taxon>Drosophilidae</taxon>
        <taxon>Drosophila</taxon>
        <taxon>Sophophora</taxon>
    </lineage>
</organism>
<reference evidence="3 4" key="1">
    <citation type="journal article" date="2007" name="Nature">
        <title>Evolution of genes and genomes on the Drosophila phylogeny.</title>
        <authorList>
            <consortium name="Drosophila 12 Genomes Consortium"/>
            <person name="Clark A.G."/>
            <person name="Eisen M.B."/>
            <person name="Smith D.R."/>
            <person name="Bergman C.M."/>
            <person name="Oliver B."/>
            <person name="Markow T.A."/>
            <person name="Kaufman T.C."/>
            <person name="Kellis M."/>
            <person name="Gelbart W."/>
            <person name="Iyer V.N."/>
            <person name="Pollard D.A."/>
            <person name="Sackton T.B."/>
            <person name="Larracuente A.M."/>
            <person name="Singh N.D."/>
            <person name="Abad J.P."/>
            <person name="Abt D.N."/>
            <person name="Adryan B."/>
            <person name="Aguade M."/>
            <person name="Akashi H."/>
            <person name="Anderson W.W."/>
            <person name="Aquadro C.F."/>
            <person name="Ardell D.H."/>
            <person name="Arguello R."/>
            <person name="Artieri C.G."/>
            <person name="Barbash D.A."/>
            <person name="Barker D."/>
            <person name="Barsanti P."/>
            <person name="Batterham P."/>
            <person name="Batzoglou S."/>
            <person name="Begun D."/>
            <person name="Bhutkar A."/>
            <person name="Blanco E."/>
            <person name="Bosak S.A."/>
            <person name="Bradley R.K."/>
            <person name="Brand A.D."/>
            <person name="Brent M.R."/>
            <person name="Brooks A.N."/>
            <person name="Brown R.H."/>
            <person name="Butlin R.K."/>
            <person name="Caggese C."/>
            <person name="Calvi B.R."/>
            <person name="Bernardo de Carvalho A."/>
            <person name="Caspi A."/>
            <person name="Castrezana S."/>
            <person name="Celniker S.E."/>
            <person name="Chang J.L."/>
            <person name="Chapple C."/>
            <person name="Chatterji S."/>
            <person name="Chinwalla A."/>
            <person name="Civetta A."/>
            <person name="Clifton S.W."/>
            <person name="Comeron J.M."/>
            <person name="Costello J.C."/>
            <person name="Coyne J.A."/>
            <person name="Daub J."/>
            <person name="David R.G."/>
            <person name="Delcher A.L."/>
            <person name="Delehaunty K."/>
            <person name="Do C.B."/>
            <person name="Ebling H."/>
            <person name="Edwards K."/>
            <person name="Eickbush T."/>
            <person name="Evans J.D."/>
            <person name="Filipski A."/>
            <person name="Findeiss S."/>
            <person name="Freyhult E."/>
            <person name="Fulton L."/>
            <person name="Fulton R."/>
            <person name="Garcia A.C."/>
            <person name="Gardiner A."/>
            <person name="Garfield D.A."/>
            <person name="Garvin B.E."/>
            <person name="Gibson G."/>
            <person name="Gilbert D."/>
            <person name="Gnerre S."/>
            <person name="Godfrey J."/>
            <person name="Good R."/>
            <person name="Gotea V."/>
            <person name="Gravely B."/>
            <person name="Greenberg A.J."/>
            <person name="Griffiths-Jones S."/>
            <person name="Gross S."/>
            <person name="Guigo R."/>
            <person name="Gustafson E.A."/>
            <person name="Haerty W."/>
            <person name="Hahn M.W."/>
            <person name="Halligan D.L."/>
            <person name="Halpern A.L."/>
            <person name="Halter G.M."/>
            <person name="Han M.V."/>
            <person name="Heger A."/>
            <person name="Hillier L."/>
            <person name="Hinrichs A.S."/>
            <person name="Holmes I."/>
            <person name="Hoskins R.A."/>
            <person name="Hubisz M.J."/>
            <person name="Hultmark D."/>
            <person name="Huntley M.A."/>
            <person name="Jaffe D.B."/>
            <person name="Jagadeeshan S."/>
            <person name="Jeck W.R."/>
            <person name="Johnson J."/>
            <person name="Jones C.D."/>
            <person name="Jordan W.C."/>
            <person name="Karpen G.H."/>
            <person name="Kataoka E."/>
            <person name="Keightley P.D."/>
            <person name="Kheradpour P."/>
            <person name="Kirkness E.F."/>
            <person name="Koerich L.B."/>
            <person name="Kristiansen K."/>
            <person name="Kudrna D."/>
            <person name="Kulathinal R.J."/>
            <person name="Kumar S."/>
            <person name="Kwok R."/>
            <person name="Lander E."/>
            <person name="Langley C.H."/>
            <person name="Lapoint R."/>
            <person name="Lazzaro B.P."/>
            <person name="Lee S.J."/>
            <person name="Levesque L."/>
            <person name="Li R."/>
            <person name="Lin C.F."/>
            <person name="Lin M.F."/>
            <person name="Lindblad-Toh K."/>
            <person name="Llopart A."/>
            <person name="Long M."/>
            <person name="Low L."/>
            <person name="Lozovsky E."/>
            <person name="Lu J."/>
            <person name="Luo M."/>
            <person name="Machado C.A."/>
            <person name="Makalowski W."/>
            <person name="Marzo M."/>
            <person name="Matsuda M."/>
            <person name="Matzkin L."/>
            <person name="McAllister B."/>
            <person name="McBride C.S."/>
            <person name="McKernan B."/>
            <person name="McKernan K."/>
            <person name="Mendez-Lago M."/>
            <person name="Minx P."/>
            <person name="Mollenhauer M.U."/>
            <person name="Montooth K."/>
            <person name="Mount S.M."/>
            <person name="Mu X."/>
            <person name="Myers E."/>
            <person name="Negre B."/>
            <person name="Newfeld S."/>
            <person name="Nielsen R."/>
            <person name="Noor M.A."/>
            <person name="O'Grady P."/>
            <person name="Pachter L."/>
            <person name="Papaceit M."/>
            <person name="Parisi M.J."/>
            <person name="Parisi M."/>
            <person name="Parts L."/>
            <person name="Pedersen J.S."/>
            <person name="Pesole G."/>
            <person name="Phillippy A.M."/>
            <person name="Ponting C.P."/>
            <person name="Pop M."/>
            <person name="Porcelli D."/>
            <person name="Powell J.R."/>
            <person name="Prohaska S."/>
            <person name="Pruitt K."/>
            <person name="Puig M."/>
            <person name="Quesneville H."/>
            <person name="Ram K.R."/>
            <person name="Rand D."/>
            <person name="Rasmussen M.D."/>
            <person name="Reed L.K."/>
            <person name="Reenan R."/>
            <person name="Reily A."/>
            <person name="Remington K.A."/>
            <person name="Rieger T.T."/>
            <person name="Ritchie M.G."/>
            <person name="Robin C."/>
            <person name="Rogers Y.H."/>
            <person name="Rohde C."/>
            <person name="Rozas J."/>
            <person name="Rubenfield M.J."/>
            <person name="Ruiz A."/>
            <person name="Russo S."/>
            <person name="Salzberg S.L."/>
            <person name="Sanchez-Gracia A."/>
            <person name="Saranga D.J."/>
            <person name="Sato H."/>
            <person name="Schaeffer S.W."/>
            <person name="Schatz M.C."/>
            <person name="Schlenke T."/>
            <person name="Schwartz R."/>
            <person name="Segarra C."/>
            <person name="Singh R.S."/>
            <person name="Sirot L."/>
            <person name="Sirota M."/>
            <person name="Sisneros N.B."/>
            <person name="Smith C.D."/>
            <person name="Smith T.F."/>
            <person name="Spieth J."/>
            <person name="Stage D.E."/>
            <person name="Stark A."/>
            <person name="Stephan W."/>
            <person name="Strausberg R.L."/>
            <person name="Strempel S."/>
            <person name="Sturgill D."/>
            <person name="Sutton G."/>
            <person name="Sutton G.G."/>
            <person name="Tao W."/>
            <person name="Teichmann S."/>
            <person name="Tobari Y.N."/>
            <person name="Tomimura Y."/>
            <person name="Tsolas J.M."/>
            <person name="Valente V.L."/>
            <person name="Venter E."/>
            <person name="Venter J.C."/>
            <person name="Vicario S."/>
            <person name="Vieira F.G."/>
            <person name="Vilella A.J."/>
            <person name="Villasante A."/>
            <person name="Walenz B."/>
            <person name="Wang J."/>
            <person name="Wasserman M."/>
            <person name="Watts T."/>
            <person name="Wilson D."/>
            <person name="Wilson R.K."/>
            <person name="Wing R.A."/>
            <person name="Wolfner M.F."/>
            <person name="Wong A."/>
            <person name="Wong G.K."/>
            <person name="Wu C.I."/>
            <person name="Wu G."/>
            <person name="Yamamoto D."/>
            <person name="Yang H.P."/>
            <person name="Yang S.P."/>
            <person name="Yorke J.A."/>
            <person name="Yoshida K."/>
            <person name="Zdobnov E."/>
            <person name="Zhang P."/>
            <person name="Zhang Y."/>
            <person name="Zimin A.V."/>
            <person name="Baldwin J."/>
            <person name="Abdouelleil A."/>
            <person name="Abdulkadir J."/>
            <person name="Abebe A."/>
            <person name="Abera B."/>
            <person name="Abreu J."/>
            <person name="Acer S.C."/>
            <person name="Aftuck L."/>
            <person name="Alexander A."/>
            <person name="An P."/>
            <person name="Anderson E."/>
            <person name="Anderson S."/>
            <person name="Arachi H."/>
            <person name="Azer M."/>
            <person name="Bachantsang P."/>
            <person name="Barry A."/>
            <person name="Bayul T."/>
            <person name="Berlin A."/>
            <person name="Bessette D."/>
            <person name="Bloom T."/>
            <person name="Blye J."/>
            <person name="Boguslavskiy L."/>
            <person name="Bonnet C."/>
            <person name="Boukhgalter B."/>
            <person name="Bourzgui I."/>
            <person name="Brown A."/>
            <person name="Cahill P."/>
            <person name="Channer S."/>
            <person name="Cheshatsang Y."/>
            <person name="Chuda L."/>
            <person name="Citroen M."/>
            <person name="Collymore A."/>
            <person name="Cooke P."/>
            <person name="Costello M."/>
            <person name="D'Aco K."/>
            <person name="Daza R."/>
            <person name="De Haan G."/>
            <person name="DeGray S."/>
            <person name="DeMaso C."/>
            <person name="Dhargay N."/>
            <person name="Dooley K."/>
            <person name="Dooley E."/>
            <person name="Doricent M."/>
            <person name="Dorje P."/>
            <person name="Dorjee K."/>
            <person name="Dupes A."/>
            <person name="Elong R."/>
            <person name="Falk J."/>
            <person name="Farina A."/>
            <person name="Faro S."/>
            <person name="Ferguson D."/>
            <person name="Fisher S."/>
            <person name="Foley C.D."/>
            <person name="Franke A."/>
            <person name="Friedrich D."/>
            <person name="Gadbois L."/>
            <person name="Gearin G."/>
            <person name="Gearin C.R."/>
            <person name="Giannoukos G."/>
            <person name="Goode T."/>
            <person name="Graham J."/>
            <person name="Grandbois E."/>
            <person name="Grewal S."/>
            <person name="Gyaltsen K."/>
            <person name="Hafez N."/>
            <person name="Hagos B."/>
            <person name="Hall J."/>
            <person name="Henson C."/>
            <person name="Hollinger A."/>
            <person name="Honan T."/>
            <person name="Huard M.D."/>
            <person name="Hughes L."/>
            <person name="Hurhula B."/>
            <person name="Husby M.E."/>
            <person name="Kamat A."/>
            <person name="Kanga B."/>
            <person name="Kashin S."/>
            <person name="Khazanovich D."/>
            <person name="Kisner P."/>
            <person name="Lance K."/>
            <person name="Lara M."/>
            <person name="Lee W."/>
            <person name="Lennon N."/>
            <person name="Letendre F."/>
            <person name="LeVine R."/>
            <person name="Lipovsky A."/>
            <person name="Liu X."/>
            <person name="Liu J."/>
            <person name="Liu S."/>
            <person name="Lokyitsang T."/>
            <person name="Lokyitsang Y."/>
            <person name="Lubonja R."/>
            <person name="Lui A."/>
            <person name="MacDonald P."/>
            <person name="Magnisalis V."/>
            <person name="Maru K."/>
            <person name="Matthews C."/>
            <person name="McCusker W."/>
            <person name="McDonough S."/>
            <person name="Mehta T."/>
            <person name="Meldrim J."/>
            <person name="Meneus L."/>
            <person name="Mihai O."/>
            <person name="Mihalev A."/>
            <person name="Mihova T."/>
            <person name="Mittelman R."/>
            <person name="Mlenga V."/>
            <person name="Montmayeur A."/>
            <person name="Mulrain L."/>
            <person name="Navidi A."/>
            <person name="Naylor J."/>
            <person name="Negash T."/>
            <person name="Nguyen T."/>
            <person name="Nguyen N."/>
            <person name="Nicol R."/>
            <person name="Norbu C."/>
            <person name="Norbu N."/>
            <person name="Novod N."/>
            <person name="O'Neill B."/>
            <person name="Osman S."/>
            <person name="Markiewicz E."/>
            <person name="Oyono O.L."/>
            <person name="Patti C."/>
            <person name="Phunkhang P."/>
            <person name="Pierre F."/>
            <person name="Priest M."/>
            <person name="Raghuraman S."/>
            <person name="Rege F."/>
            <person name="Reyes R."/>
            <person name="Rise C."/>
            <person name="Rogov P."/>
            <person name="Ross K."/>
            <person name="Ryan E."/>
            <person name="Settipalli S."/>
            <person name="Shea T."/>
            <person name="Sherpa N."/>
            <person name="Shi L."/>
            <person name="Shih D."/>
            <person name="Sparrow T."/>
            <person name="Spaulding J."/>
            <person name="Stalker J."/>
            <person name="Stange-Thomann N."/>
            <person name="Stavropoulos S."/>
            <person name="Stone C."/>
            <person name="Strader C."/>
            <person name="Tesfaye S."/>
            <person name="Thomson T."/>
            <person name="Thoulutsang Y."/>
            <person name="Thoulutsang D."/>
            <person name="Topham K."/>
            <person name="Topping I."/>
            <person name="Tsamla T."/>
            <person name="Vassiliev H."/>
            <person name="Vo A."/>
            <person name="Wangchuk T."/>
            <person name="Wangdi T."/>
            <person name="Weiand M."/>
            <person name="Wilkinson J."/>
            <person name="Wilson A."/>
            <person name="Yadav S."/>
            <person name="Young G."/>
            <person name="Yu Q."/>
            <person name="Zembek L."/>
            <person name="Zhong D."/>
            <person name="Zimmer A."/>
            <person name="Zwirko Z."/>
            <person name="Jaffe D.B."/>
            <person name="Alvarez P."/>
            <person name="Brockman W."/>
            <person name="Butler J."/>
            <person name="Chin C."/>
            <person name="Gnerre S."/>
            <person name="Grabherr M."/>
            <person name="Kleber M."/>
            <person name="Mauceli E."/>
            <person name="MacCallum I."/>
        </authorList>
    </citation>
    <scope>NUCLEOTIDE SEQUENCE [LARGE SCALE GENOMIC DNA]</scope>
    <source>
        <strain evidence="4">Tucson 14024-0371.13</strain>
    </source>
</reference>
<accession>B3MQ55</accession>
<feature type="region of interest" description="Disordered" evidence="1">
    <location>
        <begin position="334"/>
        <end position="368"/>
    </location>
</feature>
<evidence type="ECO:0000256" key="2">
    <source>
        <dbReference type="SAM" id="SignalP"/>
    </source>
</evidence>
<protein>
    <submittedName>
        <fullName evidence="3">Uncharacterized protein</fullName>
    </submittedName>
</protein>
<dbReference type="EMBL" id="CH902621">
    <property type="protein sequence ID" value="EDV44481.1"/>
    <property type="molecule type" value="Genomic_DNA"/>
</dbReference>
<dbReference type="HOGENOM" id="CLU_057204_0_0_1"/>
<dbReference type="GeneID" id="6503016"/>
<dbReference type="KEGG" id="dan:6503016"/>
<name>B3MQ55_DROAN</name>
<evidence type="ECO:0000313" key="4">
    <source>
        <dbReference type="Proteomes" id="UP000007801"/>
    </source>
</evidence>
<dbReference type="GO" id="GO:0044179">
    <property type="term" value="P:hemolysis in another organism"/>
    <property type="evidence" value="ECO:0007669"/>
    <property type="project" value="InterPro"/>
</dbReference>
<dbReference type="InterPro" id="IPR027018">
    <property type="entry name" value="Hemolysin_E"/>
</dbReference>
<dbReference type="InParanoid" id="B3MQ55"/>
<evidence type="ECO:0000313" key="3">
    <source>
        <dbReference type="EMBL" id="EDV44481.1"/>
    </source>
</evidence>
<proteinExistence type="predicted"/>
<dbReference type="Proteomes" id="UP000007801">
    <property type="component" value="Unassembled WGS sequence"/>
</dbReference>
<feature type="chain" id="PRO_5002790670" evidence="2">
    <location>
        <begin position="19"/>
        <end position="368"/>
    </location>
</feature>
<keyword evidence="2" id="KW-0732">Signal</keyword>
<sequence length="368" mass="41275">MHLAFGFILGLWALASSAQNADHDAIDRSLKSLKTIVSRYMSEMDSKVRLTELQAAIETIDRSMIGYRGRAKHRLDGVRSLSSSAGLSYQRCVNPIFEWCVSVNSTLDLFLPNVESTQLSPAESELLWNIMATSIRDGVKKALDSLNSLHQLELKTNQLKIELDRMMADLNSDFGANCEYTRREGKLRSDITEIRAGSRRYRGQEDRGVGAAISRLYQAILAFLRSLSVGDIVEAFSPTEYCAEIDDRRIASKEEEIRMIHKFFEVLSQRIAYASSVAEEVDAGLGAEKPNLEAVTPPNKDMVALLGNPELRSGLPQIFKELGNLCFEYTVRRETPRAPPGRTPLPHDTDRGRPGNSWTPPKYNYPPY</sequence>
<dbReference type="PhylomeDB" id="B3MQ55"/>